<protein>
    <submittedName>
        <fullName evidence="1">Uncharacterized protein</fullName>
    </submittedName>
</protein>
<evidence type="ECO:0000313" key="2">
    <source>
        <dbReference type="Proteomes" id="UP000483035"/>
    </source>
</evidence>
<dbReference type="AlphaFoldDB" id="A0A6L9UG54"/>
<organism evidence="1 2">
    <name type="scientific">Rhizobium lusitanum</name>
    <dbReference type="NCBI Taxonomy" id="293958"/>
    <lineage>
        <taxon>Bacteria</taxon>
        <taxon>Pseudomonadati</taxon>
        <taxon>Pseudomonadota</taxon>
        <taxon>Alphaproteobacteria</taxon>
        <taxon>Hyphomicrobiales</taxon>
        <taxon>Rhizobiaceae</taxon>
        <taxon>Rhizobium/Agrobacterium group</taxon>
        <taxon>Rhizobium</taxon>
    </lineage>
</organism>
<gene>
    <name evidence="1" type="ORF">GR212_36305</name>
</gene>
<name>A0A6L9UG54_9HYPH</name>
<sequence length="62" mass="6514">MNAKLIAEEPELDPIDAALALHDGDACATIGAALIMLQFVRGQLALTEAAMSQGFTRGFRPA</sequence>
<proteinExistence type="predicted"/>
<dbReference type="Proteomes" id="UP000483035">
    <property type="component" value="Unassembled WGS sequence"/>
</dbReference>
<reference evidence="1 2" key="1">
    <citation type="submission" date="2019-12" db="EMBL/GenBank/DDBJ databases">
        <title>Rhizobium genotypes associated with high levels of biological nitrogen fixation by grain legumes in a temperate-maritime cropping system.</title>
        <authorList>
            <person name="Maluk M."/>
            <person name="Francesc Ferrando Molina F."/>
            <person name="Lopez Del Egido L."/>
            <person name="Lafos M."/>
            <person name="Langarica-Fuentes A."/>
            <person name="Gebre Yohannes G."/>
            <person name="Young M.W."/>
            <person name="Martin P."/>
            <person name="Gantlett R."/>
            <person name="Kenicer G."/>
            <person name="Hawes C."/>
            <person name="Begg G.S."/>
            <person name="Quilliam R.S."/>
            <person name="Squire G.R."/>
            <person name="Poole P.S."/>
            <person name="Young P.W."/>
            <person name="Iannetta P.M."/>
            <person name="James E.K."/>
        </authorList>
    </citation>
    <scope>NUCLEOTIDE SEQUENCE [LARGE SCALE GENOMIC DNA]</scope>
    <source>
        <strain evidence="1 2">JHI1118</strain>
    </source>
</reference>
<dbReference type="RefSeq" id="WP_163994919.1">
    <property type="nucleotide sequence ID" value="NZ_WUEY01000050.1"/>
</dbReference>
<comment type="caution">
    <text evidence="1">The sequence shown here is derived from an EMBL/GenBank/DDBJ whole genome shotgun (WGS) entry which is preliminary data.</text>
</comment>
<dbReference type="EMBL" id="WUEY01000050">
    <property type="protein sequence ID" value="NEI74995.1"/>
    <property type="molecule type" value="Genomic_DNA"/>
</dbReference>
<evidence type="ECO:0000313" key="1">
    <source>
        <dbReference type="EMBL" id="NEI74995.1"/>
    </source>
</evidence>
<accession>A0A6L9UG54</accession>